<dbReference type="InterPro" id="IPR000640">
    <property type="entry name" value="EFG_V-like"/>
</dbReference>
<dbReference type="FunFam" id="3.40.50.300:FF:000078">
    <property type="entry name" value="Elongation factor 4"/>
    <property type="match status" value="1"/>
</dbReference>
<dbReference type="InterPro" id="IPR038363">
    <property type="entry name" value="LepA_C_sf"/>
</dbReference>
<evidence type="ECO:0000313" key="23">
    <source>
        <dbReference type="EMBL" id="ODV65468.1"/>
    </source>
</evidence>
<dbReference type="SUPFAM" id="SSF52540">
    <property type="entry name" value="P-loop containing nucleoside triphosphate hydrolases"/>
    <property type="match status" value="1"/>
</dbReference>
<dbReference type="PANTHER" id="PTHR43512">
    <property type="entry name" value="TRANSLATION FACTOR GUF1-RELATED"/>
    <property type="match status" value="1"/>
</dbReference>
<evidence type="ECO:0000256" key="9">
    <source>
        <dbReference type="ARBA" id="ARBA00022741"/>
    </source>
</evidence>
<keyword evidence="7" id="KW-0028">Amino-acid biosynthesis</keyword>
<comment type="subcellular location">
    <subcellularLocation>
        <location evidence="20">Mitochondrion inner membrane</location>
        <topology evidence="20">Peripheral membrane protein</topology>
        <orientation evidence="20">Matrix side</orientation>
    </subcellularLocation>
</comment>
<dbReference type="OrthoDB" id="1074at2759"/>
<dbReference type="EMBL" id="KV454544">
    <property type="protein sequence ID" value="ODV65468.1"/>
    <property type="molecule type" value="Genomic_DNA"/>
</dbReference>
<dbReference type="GeneID" id="30998226"/>
<evidence type="ECO:0000256" key="14">
    <source>
        <dbReference type="ARBA" id="ARBA00023128"/>
    </source>
</evidence>
<dbReference type="GO" id="GO:0003924">
    <property type="term" value="F:GTPase activity"/>
    <property type="evidence" value="ECO:0007669"/>
    <property type="project" value="UniProtKB-UniRule"/>
</dbReference>
<keyword evidence="15 20" id="KW-0342">GTP-binding</keyword>
<evidence type="ECO:0000256" key="7">
    <source>
        <dbReference type="ARBA" id="ARBA00022605"/>
    </source>
</evidence>
<dbReference type="Pfam" id="PF06421">
    <property type="entry name" value="LepA_C"/>
    <property type="match status" value="1"/>
</dbReference>
<dbReference type="GO" id="GO:0005525">
    <property type="term" value="F:GTP binding"/>
    <property type="evidence" value="ECO:0007669"/>
    <property type="project" value="UniProtKB-UniRule"/>
</dbReference>
<keyword evidence="17" id="KW-0718">Serine biosynthesis</keyword>
<evidence type="ECO:0000256" key="5">
    <source>
        <dbReference type="ARBA" id="ARBA00013030"/>
    </source>
</evidence>
<dbReference type="InterPro" id="IPR015421">
    <property type="entry name" value="PyrdxlP-dep_Trfase_major"/>
</dbReference>
<dbReference type="InterPro" id="IPR020578">
    <property type="entry name" value="Aminotrans_V_PyrdxlP_BS"/>
</dbReference>
<dbReference type="HAMAP" id="MF_00160">
    <property type="entry name" value="SerC_aminotrans_5"/>
    <property type="match status" value="1"/>
</dbReference>
<dbReference type="PROSITE" id="PS51722">
    <property type="entry name" value="G_TR_2"/>
    <property type="match status" value="1"/>
</dbReference>
<dbReference type="CDD" id="cd03709">
    <property type="entry name" value="lepA_C"/>
    <property type="match status" value="1"/>
</dbReference>
<dbReference type="InterPro" id="IPR031157">
    <property type="entry name" value="G_TR_CS"/>
</dbReference>
<evidence type="ECO:0000256" key="12">
    <source>
        <dbReference type="ARBA" id="ARBA00022898"/>
    </source>
</evidence>
<dbReference type="PANTHER" id="PTHR43512:SF7">
    <property type="entry name" value="TRANSLATION FACTOR GUF1, MITOCHONDRIAL"/>
    <property type="match status" value="1"/>
</dbReference>
<sequence>MAQTRTLDREEPNYFGAGPALLPTSVLQQAAYDLINYNDENLGIGEISHRSKPAIQVIDDTKANLKSLLNIPDTHEVFFMQGGGTTGFSSIVYNLFANYAKKTNGKKGKAAYAVTGSWSKKSAEEAQRLGFDVDIVVNTKDKKFAEIPPYSEWKPIDAESTAYLYVCDNETVHGNEYKDTPAPDYLPEGVELVADMSSNILSKKIDVSKYGLIMAGAQKNIGLAGLTIYIIKKSLLEQPSDEELNKYGIPLPPIAFHYPTVVSNNSAYNTIPIFTCHILKLVTQRLLDNGGLEKQEEINKKKAQVLYEALAKYPNFYRLPVTSESARSNMNVVFTLPSDELEAKFIKEASENKLTGLKGHRSVGGMRASIYNAVTLNSVELLVDFSRLLSRSAVSLAAKNVVSVEEKKKTLDRDNFAKDVQERIARIPISNYRNFSIVAHVDHGKSTLSDRLLELTGVIQPGDANKQVLDKLDVERERGITVKAQTCSMFYKDPETNEDYLLHLVDTPGHVDFRAEVSRSYASCGGALLIVDAAQGVQAQTVANFFLAYSMGLKLIPVINKIDLDSANIPKAIEQVETTFELPREECIPVSAKTGLGVDKIIPTVIRDIPPPTGDPLKPLKLLLVDSWHDPYVGVVMLVHVVDGTVKKGMKLLSAHSDRRYDVKEVGIMYPDKLPMKNIQAGQVAYIIPGMRNPKEAMIGDTFYQYGNHEGLEPLPGFEEPKPMVFVGAFPADGGEFNVMNDHLEYLVLNDRAVTLEKETSNALGLGWRLGFLGSLHASVFKERLEKEYGAKIILTAPTVPYKVIYKNGDEKLVTNPDEFPEDKQKVELLLEPYVEAIMTVPDEFIGTVMSLCENNRGIQKELEYLTTGQVLLKYEIPLAQLVEDFFGKLKGMTKGYASLDYEDAGYRKSDIVKMELCVNTVPQDALTQILHRSQIMARGKENVTKFKEFLRHQLFEVAIQAKVNNKVIARETIKAKRKDVTQKLHAADISRRKKLLERQKEGKKQMKSTGRVNINQEVYQAFLRR</sequence>
<proteinExistence type="inferred from homology"/>
<dbReference type="PROSITE" id="PS00301">
    <property type="entry name" value="G_TR_1"/>
    <property type="match status" value="1"/>
</dbReference>
<dbReference type="FunFam" id="3.90.1150.10:FF:000006">
    <property type="entry name" value="Phosphoserine aminotransferase"/>
    <property type="match status" value="1"/>
</dbReference>
<comment type="similarity">
    <text evidence="4">Belongs to the class-V pyridoxal-phosphate-dependent aminotransferase family. SerC subfamily.</text>
</comment>
<dbReference type="UniPathway" id="UPA00135">
    <property type="reaction ID" value="UER00197"/>
</dbReference>
<dbReference type="HAMAP" id="MF_00071">
    <property type="entry name" value="LepA"/>
    <property type="match status" value="1"/>
</dbReference>
<keyword evidence="13 20" id="KW-0648">Protein biosynthesis</keyword>
<dbReference type="CDD" id="cd16260">
    <property type="entry name" value="EF4_III"/>
    <property type="match status" value="1"/>
</dbReference>
<dbReference type="InterPro" id="IPR000795">
    <property type="entry name" value="T_Tr_GTP-bd_dom"/>
</dbReference>
<comment type="similarity">
    <text evidence="3">Belongs to the TRAFAC class translation factor GTPase superfamily. Classic translation factor GTPase family. LepA subfamily.</text>
</comment>
<evidence type="ECO:0000256" key="18">
    <source>
        <dbReference type="ARBA" id="ARBA00047630"/>
    </source>
</evidence>
<comment type="pathway">
    <text evidence="2">Amino-acid biosynthesis; L-serine biosynthesis; L-serine from 3-phospho-D-glycerate: step 2/3.</text>
</comment>
<dbReference type="SUPFAM" id="SSF53383">
    <property type="entry name" value="PLP-dependent transferases"/>
    <property type="match status" value="1"/>
</dbReference>
<dbReference type="GO" id="GO:0005759">
    <property type="term" value="C:mitochondrial matrix"/>
    <property type="evidence" value="ECO:0007669"/>
    <property type="project" value="UniProtKB-UniRule"/>
</dbReference>
<dbReference type="InterPro" id="IPR035654">
    <property type="entry name" value="LepA_IV"/>
</dbReference>
<evidence type="ECO:0000259" key="22">
    <source>
        <dbReference type="PROSITE" id="PS51722"/>
    </source>
</evidence>
<evidence type="ECO:0000256" key="1">
    <source>
        <dbReference type="ARBA" id="ARBA00001933"/>
    </source>
</evidence>
<evidence type="ECO:0000256" key="10">
    <source>
        <dbReference type="ARBA" id="ARBA00022792"/>
    </source>
</evidence>
<feature type="binding site" evidence="20">
    <location>
        <begin position="439"/>
        <end position="446"/>
    </location>
    <ligand>
        <name>GTP</name>
        <dbReference type="ChEBI" id="CHEBI:37565"/>
    </ligand>
</feature>
<dbReference type="CDD" id="cd01890">
    <property type="entry name" value="LepA"/>
    <property type="match status" value="1"/>
</dbReference>
<comment type="catalytic activity">
    <reaction evidence="20">
        <text>GTP + H2O = GDP + phosphate + H(+)</text>
        <dbReference type="Rhea" id="RHEA:19669"/>
        <dbReference type="ChEBI" id="CHEBI:15377"/>
        <dbReference type="ChEBI" id="CHEBI:15378"/>
        <dbReference type="ChEBI" id="CHEBI:37565"/>
        <dbReference type="ChEBI" id="CHEBI:43474"/>
        <dbReference type="ChEBI" id="CHEBI:58189"/>
        <dbReference type="EC" id="3.6.5.n1"/>
    </reaction>
</comment>
<keyword evidence="16 20" id="KW-0472">Membrane</keyword>
<dbReference type="FunFam" id="3.30.70.2570:FF:000001">
    <property type="entry name" value="Translation factor GUF1, mitochondrial"/>
    <property type="match status" value="1"/>
</dbReference>
<dbReference type="STRING" id="984485.A0A1E4RDW8"/>
<dbReference type="InterPro" id="IPR022278">
    <property type="entry name" value="Pser_aminoTfrase"/>
</dbReference>
<evidence type="ECO:0000256" key="8">
    <source>
        <dbReference type="ARBA" id="ARBA00022679"/>
    </source>
</evidence>
<evidence type="ECO:0000256" key="15">
    <source>
        <dbReference type="ARBA" id="ARBA00023134"/>
    </source>
</evidence>
<evidence type="ECO:0000256" key="4">
    <source>
        <dbReference type="ARBA" id="ARBA00006904"/>
    </source>
</evidence>
<dbReference type="Gene3D" id="3.30.70.2570">
    <property type="entry name" value="Elongation factor 4, C-terminal domain"/>
    <property type="match status" value="1"/>
</dbReference>
<dbReference type="Pfam" id="PF00266">
    <property type="entry name" value="Aminotran_5"/>
    <property type="match status" value="1"/>
</dbReference>
<dbReference type="Gene3D" id="3.90.1150.10">
    <property type="entry name" value="Aspartate Aminotransferase, domain 1"/>
    <property type="match status" value="1"/>
</dbReference>
<reference evidence="24" key="1">
    <citation type="submission" date="2016-05" db="EMBL/GenBank/DDBJ databases">
        <title>Comparative genomics of biotechnologically important yeasts.</title>
        <authorList>
            <consortium name="DOE Joint Genome Institute"/>
            <person name="Riley R."/>
            <person name="Haridas S."/>
            <person name="Wolfe K.H."/>
            <person name="Lopes M.R."/>
            <person name="Hittinger C.T."/>
            <person name="Goker M."/>
            <person name="Salamov A."/>
            <person name="Wisecaver J."/>
            <person name="Long T.M."/>
            <person name="Aerts A.L."/>
            <person name="Barry K."/>
            <person name="Choi C."/>
            <person name="Clum A."/>
            <person name="Coughlan A.Y."/>
            <person name="Deshpande S."/>
            <person name="Douglass A.P."/>
            <person name="Hanson S.J."/>
            <person name="Klenk H.-P."/>
            <person name="Labutti K."/>
            <person name="Lapidus A."/>
            <person name="Lindquist E."/>
            <person name="Lipzen A."/>
            <person name="Meier-Kolthoff J.P."/>
            <person name="Ohm R.A."/>
            <person name="Otillar R.P."/>
            <person name="Pangilinan J."/>
            <person name="Peng Y."/>
            <person name="Rokas A."/>
            <person name="Rosa C.A."/>
            <person name="Scheuner C."/>
            <person name="Sibirny A.A."/>
            <person name="Slot J.C."/>
            <person name="Stielow J.B."/>
            <person name="Sun H."/>
            <person name="Kurtzman C.P."/>
            <person name="Blackwell M."/>
            <person name="Grigoriev I.V."/>
            <person name="Jeffries T.W."/>
        </authorList>
    </citation>
    <scope>NUCLEOTIDE SEQUENCE [LARGE SCALE GENOMIC DNA]</scope>
    <source>
        <strain evidence="24">NRRL Y-1933</strain>
    </source>
</reference>
<dbReference type="InterPro" id="IPR009000">
    <property type="entry name" value="Transl_B-barrel_sf"/>
</dbReference>
<dbReference type="GO" id="GO:0006564">
    <property type="term" value="P:L-serine biosynthetic process"/>
    <property type="evidence" value="ECO:0007669"/>
    <property type="project" value="UniProtKB-KW"/>
</dbReference>
<dbReference type="Gene3D" id="3.40.640.10">
    <property type="entry name" value="Type I PLP-dependent aspartate aminotransferase-like (Major domain)"/>
    <property type="match status" value="1"/>
</dbReference>
<dbReference type="InterPro" id="IPR015424">
    <property type="entry name" value="PyrdxlP-dep_Trfase"/>
</dbReference>
<keyword evidence="8" id="KW-0808">Transferase</keyword>
<dbReference type="InterPro" id="IPR004161">
    <property type="entry name" value="EFTu-like_2"/>
</dbReference>
<feature type="binding site" evidence="20">
    <location>
        <begin position="560"/>
        <end position="563"/>
    </location>
    <ligand>
        <name>GTP</name>
        <dbReference type="ChEBI" id="CHEBI:37565"/>
    </ligand>
</feature>
<evidence type="ECO:0000256" key="20">
    <source>
        <dbReference type="HAMAP-Rule" id="MF_03137"/>
    </source>
</evidence>
<dbReference type="EC" id="2.6.1.52" evidence="5"/>
<dbReference type="GO" id="GO:0005743">
    <property type="term" value="C:mitochondrial inner membrane"/>
    <property type="evidence" value="ECO:0007669"/>
    <property type="project" value="UniProtKB-SubCell"/>
</dbReference>
<dbReference type="Gene3D" id="3.40.50.300">
    <property type="entry name" value="P-loop containing nucleotide triphosphate hydrolases"/>
    <property type="match status" value="1"/>
</dbReference>
<evidence type="ECO:0000256" key="6">
    <source>
        <dbReference type="ARBA" id="ARBA00022576"/>
    </source>
</evidence>
<comment type="catalytic activity">
    <reaction evidence="19">
        <text>O-phospho-L-serine + 2-oxoglutarate = 3-phosphooxypyruvate + L-glutamate</text>
        <dbReference type="Rhea" id="RHEA:14329"/>
        <dbReference type="ChEBI" id="CHEBI:16810"/>
        <dbReference type="ChEBI" id="CHEBI:18110"/>
        <dbReference type="ChEBI" id="CHEBI:29985"/>
        <dbReference type="ChEBI" id="CHEBI:57524"/>
        <dbReference type="EC" id="2.6.1.52"/>
    </reaction>
</comment>
<dbReference type="RefSeq" id="XP_020074535.1">
    <property type="nucleotide sequence ID" value="XM_020223677.1"/>
</dbReference>
<keyword evidence="11 20" id="KW-0378">Hydrolase</keyword>
<dbReference type="Proteomes" id="UP000095085">
    <property type="component" value="Unassembled WGS sequence"/>
</dbReference>
<dbReference type="InterPro" id="IPR027417">
    <property type="entry name" value="P-loop_NTPase"/>
</dbReference>
<dbReference type="InterPro" id="IPR005225">
    <property type="entry name" value="Small_GTP-bd"/>
</dbReference>
<dbReference type="Gene3D" id="2.40.30.10">
    <property type="entry name" value="Translation factors"/>
    <property type="match status" value="1"/>
</dbReference>
<dbReference type="AlphaFoldDB" id="A0A1E4RDW8"/>
<evidence type="ECO:0000313" key="24">
    <source>
        <dbReference type="Proteomes" id="UP000095085"/>
    </source>
</evidence>
<dbReference type="FunFam" id="3.40.640.10:FF:000010">
    <property type="entry name" value="Phosphoserine aminotransferase"/>
    <property type="match status" value="1"/>
</dbReference>
<dbReference type="FunFam" id="3.30.70.870:FF:000004">
    <property type="entry name" value="Translation factor GUF1, mitochondrial"/>
    <property type="match status" value="1"/>
</dbReference>
<evidence type="ECO:0000256" key="19">
    <source>
        <dbReference type="ARBA" id="ARBA00049007"/>
    </source>
</evidence>
<evidence type="ECO:0000256" key="16">
    <source>
        <dbReference type="ARBA" id="ARBA00023136"/>
    </source>
</evidence>
<dbReference type="PRINTS" id="PR00315">
    <property type="entry name" value="ELONGATNFCT"/>
</dbReference>
<name>A0A1E4RDW8_9ASCO</name>
<gene>
    <name evidence="23" type="ORF">HYPBUDRAFT_7650</name>
</gene>
<comment type="catalytic activity">
    <reaction evidence="18">
        <text>4-(phosphooxy)-L-threonine + 2-oxoglutarate = (R)-3-hydroxy-2-oxo-4-phosphooxybutanoate + L-glutamate</text>
        <dbReference type="Rhea" id="RHEA:16573"/>
        <dbReference type="ChEBI" id="CHEBI:16810"/>
        <dbReference type="ChEBI" id="CHEBI:29985"/>
        <dbReference type="ChEBI" id="CHEBI:58452"/>
        <dbReference type="ChEBI" id="CHEBI:58538"/>
        <dbReference type="EC" id="2.6.1.52"/>
    </reaction>
</comment>
<keyword evidence="6" id="KW-0032">Aminotransferase</keyword>
<dbReference type="InterPro" id="IPR006297">
    <property type="entry name" value="EF-4"/>
</dbReference>
<comment type="similarity">
    <text evidence="20">Belongs to the GTP-binding elongation factor family. LepA subfamily.</text>
</comment>
<dbReference type="SUPFAM" id="SSF54980">
    <property type="entry name" value="EF-G C-terminal domain-like"/>
    <property type="match status" value="2"/>
</dbReference>
<keyword evidence="24" id="KW-1185">Reference proteome</keyword>
<comment type="cofactor">
    <cofactor evidence="1 21">
        <name>pyridoxal 5'-phosphate</name>
        <dbReference type="ChEBI" id="CHEBI:597326"/>
    </cofactor>
</comment>
<dbReference type="GO" id="GO:0045727">
    <property type="term" value="P:positive regulation of translation"/>
    <property type="evidence" value="ECO:0007669"/>
    <property type="project" value="UniProtKB-UniRule"/>
</dbReference>
<evidence type="ECO:0000256" key="13">
    <source>
        <dbReference type="ARBA" id="ARBA00022917"/>
    </source>
</evidence>
<dbReference type="FunFam" id="3.30.70.240:FF:000007">
    <property type="entry name" value="Translation factor GUF1, mitochondrial"/>
    <property type="match status" value="1"/>
</dbReference>
<evidence type="ECO:0000256" key="2">
    <source>
        <dbReference type="ARBA" id="ARBA00005099"/>
    </source>
</evidence>
<keyword evidence="9 20" id="KW-0547">Nucleotide-binding</keyword>
<dbReference type="InterPro" id="IPR015422">
    <property type="entry name" value="PyrdxlP-dep_Trfase_small"/>
</dbReference>
<dbReference type="GO" id="GO:0097177">
    <property type="term" value="F:mitochondrial ribosome binding"/>
    <property type="evidence" value="ECO:0007669"/>
    <property type="project" value="TreeGrafter"/>
</dbReference>
<dbReference type="GO" id="GO:0006412">
    <property type="term" value="P:translation"/>
    <property type="evidence" value="ECO:0007669"/>
    <property type="project" value="UniProtKB-KW"/>
</dbReference>
<keyword evidence="10 20" id="KW-0999">Mitochondrion inner membrane</keyword>
<evidence type="ECO:0000256" key="3">
    <source>
        <dbReference type="ARBA" id="ARBA00005454"/>
    </source>
</evidence>
<dbReference type="NCBIfam" id="TIGR00231">
    <property type="entry name" value="small_GTP"/>
    <property type="match status" value="1"/>
</dbReference>
<dbReference type="Pfam" id="PF00679">
    <property type="entry name" value="EFG_C"/>
    <property type="match status" value="1"/>
</dbReference>
<dbReference type="InterPro" id="IPR000192">
    <property type="entry name" value="Aminotrans_V_dom"/>
</dbReference>
<dbReference type="NCBIfam" id="TIGR01393">
    <property type="entry name" value="lepA"/>
    <property type="match status" value="1"/>
</dbReference>
<dbReference type="Pfam" id="PF03144">
    <property type="entry name" value="GTP_EFTU_D2"/>
    <property type="match status" value="1"/>
</dbReference>
<evidence type="ECO:0000256" key="17">
    <source>
        <dbReference type="ARBA" id="ARBA00023299"/>
    </source>
</evidence>
<keyword evidence="12" id="KW-0663">Pyridoxal phosphate</keyword>
<dbReference type="SUPFAM" id="SSF50447">
    <property type="entry name" value="Translation proteins"/>
    <property type="match status" value="1"/>
</dbReference>
<organism evidence="23 24">
    <name type="scientific">Hyphopichia burtonii NRRL Y-1933</name>
    <dbReference type="NCBI Taxonomy" id="984485"/>
    <lineage>
        <taxon>Eukaryota</taxon>
        <taxon>Fungi</taxon>
        <taxon>Dikarya</taxon>
        <taxon>Ascomycota</taxon>
        <taxon>Saccharomycotina</taxon>
        <taxon>Pichiomycetes</taxon>
        <taxon>Debaryomycetaceae</taxon>
        <taxon>Hyphopichia</taxon>
    </lineage>
</organism>
<evidence type="ECO:0000256" key="21">
    <source>
        <dbReference type="RuleBase" id="RU004504"/>
    </source>
</evidence>
<dbReference type="Gene3D" id="3.30.70.240">
    <property type="match status" value="1"/>
</dbReference>
<dbReference type="GO" id="GO:0004648">
    <property type="term" value="F:O-phospho-L-serine:2-oxoglutarate aminotransferase activity"/>
    <property type="evidence" value="ECO:0007669"/>
    <property type="project" value="UniProtKB-EC"/>
</dbReference>
<dbReference type="NCBIfam" id="NF003764">
    <property type="entry name" value="PRK05355.1"/>
    <property type="match status" value="1"/>
</dbReference>
<comment type="function">
    <text evidence="20">Promotes mitochondrial protein synthesis. May act as a fidelity factor of the translation reaction, by catalyzing a one-codon backward translocation of tRNAs on improperly translocated ribosomes. Binds to mitochondrial ribosomes in a GTP-dependent manner.</text>
</comment>
<dbReference type="Pfam" id="PF00009">
    <property type="entry name" value="GTP_EFTU"/>
    <property type="match status" value="1"/>
</dbReference>
<feature type="domain" description="Tr-type G" evidence="22">
    <location>
        <begin position="430"/>
        <end position="613"/>
    </location>
</feature>
<dbReference type="InterPro" id="IPR035647">
    <property type="entry name" value="EFG_III/V"/>
</dbReference>
<evidence type="ECO:0000256" key="11">
    <source>
        <dbReference type="ARBA" id="ARBA00022801"/>
    </source>
</evidence>
<keyword evidence="14 20" id="KW-0496">Mitochondrion</keyword>
<accession>A0A1E4RDW8</accession>
<dbReference type="FunFam" id="2.40.30.10:FF:000015">
    <property type="entry name" value="Translation factor GUF1, mitochondrial"/>
    <property type="match status" value="1"/>
</dbReference>
<dbReference type="InterPro" id="IPR013842">
    <property type="entry name" value="LepA_CTD"/>
</dbReference>
<dbReference type="Gene3D" id="3.30.70.870">
    <property type="entry name" value="Elongation Factor G (Translational Gtpase), domain 3"/>
    <property type="match status" value="1"/>
</dbReference>
<protein>
    <recommendedName>
        <fullName evidence="5">phosphoserine transaminase</fullName>
        <ecNumber evidence="5">2.6.1.52</ecNumber>
    </recommendedName>
</protein>
<dbReference type="PROSITE" id="PS00595">
    <property type="entry name" value="AA_TRANSFER_CLASS_5"/>
    <property type="match status" value="1"/>
</dbReference>
<feature type="binding site" evidence="20">
    <location>
        <begin position="506"/>
        <end position="510"/>
    </location>
    <ligand>
        <name>GTP</name>
        <dbReference type="ChEBI" id="CHEBI:37565"/>
    </ligand>
</feature>